<dbReference type="AlphaFoldDB" id="A0AAI8TQA4"/>
<protein>
    <recommendedName>
        <fullName evidence="1">IrrE N-terminal-like domain-containing protein</fullName>
    </recommendedName>
</protein>
<dbReference type="Gene3D" id="1.10.10.2910">
    <property type="match status" value="1"/>
</dbReference>
<dbReference type="InterPro" id="IPR010359">
    <property type="entry name" value="IrrE_HExxH"/>
</dbReference>
<reference evidence="2" key="1">
    <citation type="submission" date="2023-03" db="EMBL/GenBank/DDBJ databases">
        <title>Draft genome sequence of a Mycolicibacterium mageritense strain H4_3_1 isolated from a hybrid biological-inorganic system reactor.</title>
        <authorList>
            <person name="Feng X."/>
            <person name="Kazama D."/>
            <person name="Sato K."/>
            <person name="Kobayashi H."/>
        </authorList>
    </citation>
    <scope>NUCLEOTIDE SEQUENCE</scope>
    <source>
        <strain evidence="2">H4_3_1</strain>
    </source>
</reference>
<evidence type="ECO:0000313" key="2">
    <source>
        <dbReference type="EMBL" id="BDY26884.1"/>
    </source>
</evidence>
<dbReference type="Pfam" id="PF06114">
    <property type="entry name" value="Peptidase_M78"/>
    <property type="match status" value="1"/>
</dbReference>
<accession>A0AAI8TQA4</accession>
<dbReference type="RefSeq" id="WP_276824789.1">
    <property type="nucleotide sequence ID" value="NZ_AP027452.1"/>
</dbReference>
<evidence type="ECO:0000313" key="3">
    <source>
        <dbReference type="Proteomes" id="UP001241092"/>
    </source>
</evidence>
<feature type="domain" description="IrrE N-terminal-like" evidence="1">
    <location>
        <begin position="64"/>
        <end position="139"/>
    </location>
</feature>
<proteinExistence type="predicted"/>
<organism evidence="2 3">
    <name type="scientific">Mycolicibacterium mageritense</name>
    <name type="common">Mycobacterium mageritense</name>
    <dbReference type="NCBI Taxonomy" id="53462"/>
    <lineage>
        <taxon>Bacteria</taxon>
        <taxon>Bacillati</taxon>
        <taxon>Actinomycetota</taxon>
        <taxon>Actinomycetes</taxon>
        <taxon>Mycobacteriales</taxon>
        <taxon>Mycobacteriaceae</taxon>
        <taxon>Mycolicibacterium</taxon>
    </lineage>
</organism>
<evidence type="ECO:0000259" key="1">
    <source>
        <dbReference type="Pfam" id="PF06114"/>
    </source>
</evidence>
<gene>
    <name evidence="2" type="ORF">hbim_00800</name>
</gene>
<name>A0AAI8TQA4_MYCME</name>
<dbReference type="EMBL" id="AP027452">
    <property type="protein sequence ID" value="BDY26884.1"/>
    <property type="molecule type" value="Genomic_DNA"/>
</dbReference>
<dbReference type="Proteomes" id="UP001241092">
    <property type="component" value="Chromosome"/>
</dbReference>
<sequence>MTEDIAARLAGFLDTGHIRDIAVELVEMERTRGAVSISDLSADPFAALEDSGEVDIDYHSAPPEGCSVFGYYRPKPPTIYVHAAISAERDNFTLLHEYGHHVQRVHLEWADVWLSLPDAAGAKVNEAVADAFAAEVLMPPGIAPLDVGPLRVRTVRQAHAQCRASRQALVMRAIELAPAEDRAVIAITDLDGRVTFALSTCDEPSPRRGAVQTGLAELVAKATQTGGFSSGPLRGGLTAESGWAREDMIAEVAIDVDGRYAFAVIRPETRYAFQRWEKVTHECLNEACGATFDTDTTLVNCRACQQPKCPECGQCACERPASARCPKCNFELSVAERSGVVEHECGW</sequence>